<evidence type="ECO:0008006" key="4">
    <source>
        <dbReference type="Google" id="ProtNLM"/>
    </source>
</evidence>
<feature type="transmembrane region" description="Helical" evidence="1">
    <location>
        <begin position="7"/>
        <end position="24"/>
    </location>
</feature>
<feature type="transmembrane region" description="Helical" evidence="1">
    <location>
        <begin position="30"/>
        <end position="48"/>
    </location>
</feature>
<organism evidence="2 3">
    <name type="scientific">Paenimyroides tangerinum</name>
    <dbReference type="NCBI Taxonomy" id="2488728"/>
    <lineage>
        <taxon>Bacteria</taxon>
        <taxon>Pseudomonadati</taxon>
        <taxon>Bacteroidota</taxon>
        <taxon>Flavobacteriia</taxon>
        <taxon>Flavobacteriales</taxon>
        <taxon>Flavobacteriaceae</taxon>
        <taxon>Paenimyroides</taxon>
    </lineage>
</organism>
<evidence type="ECO:0000313" key="3">
    <source>
        <dbReference type="Proteomes" id="UP000275719"/>
    </source>
</evidence>
<evidence type="ECO:0000313" key="2">
    <source>
        <dbReference type="EMBL" id="RRJ90922.1"/>
    </source>
</evidence>
<evidence type="ECO:0000256" key="1">
    <source>
        <dbReference type="SAM" id="Phobius"/>
    </source>
</evidence>
<accession>A0A3P3W6W6</accession>
<comment type="caution">
    <text evidence="2">The sequence shown here is derived from an EMBL/GenBank/DDBJ whole genome shotgun (WGS) entry which is preliminary data.</text>
</comment>
<feature type="transmembrane region" description="Helical" evidence="1">
    <location>
        <begin position="55"/>
        <end position="74"/>
    </location>
</feature>
<dbReference type="EMBL" id="RQVQ01000014">
    <property type="protein sequence ID" value="RRJ90922.1"/>
    <property type="molecule type" value="Genomic_DNA"/>
</dbReference>
<proteinExistence type="predicted"/>
<name>A0A3P3W6W6_9FLAO</name>
<sequence>MKKALEIVIKFSDVFMLPIILFYWINTSEIWNPVAIGLLILALLQIVIRNKILGIILATLFSFSSLFLFFALISELNDFTTFDNDALKMSLFMGVYLLFISICSGLMYYKYLNQKTLPI</sequence>
<keyword evidence="3" id="KW-1185">Reference proteome</keyword>
<reference evidence="2 3" key="1">
    <citation type="submission" date="2018-11" db="EMBL/GenBank/DDBJ databases">
        <title>Flavobacterium sp. nov., YIM 102701-2 draft genome.</title>
        <authorList>
            <person name="Li G."/>
            <person name="Jiang Y."/>
        </authorList>
    </citation>
    <scope>NUCLEOTIDE SEQUENCE [LARGE SCALE GENOMIC DNA]</scope>
    <source>
        <strain evidence="2 3">YIM 102701-2</strain>
    </source>
</reference>
<dbReference type="AlphaFoldDB" id="A0A3P3W6W6"/>
<dbReference type="Proteomes" id="UP000275719">
    <property type="component" value="Unassembled WGS sequence"/>
</dbReference>
<keyword evidence="1" id="KW-0472">Membrane</keyword>
<feature type="transmembrane region" description="Helical" evidence="1">
    <location>
        <begin position="86"/>
        <end position="109"/>
    </location>
</feature>
<gene>
    <name evidence="2" type="ORF">EG240_07815</name>
</gene>
<protein>
    <recommendedName>
        <fullName evidence="4">Transmembrane family 220, helix</fullName>
    </recommendedName>
</protein>
<keyword evidence="1" id="KW-0812">Transmembrane</keyword>
<dbReference type="OrthoDB" id="1450571at2"/>
<keyword evidence="1" id="KW-1133">Transmembrane helix</keyword>
<dbReference type="RefSeq" id="WP_125018836.1">
    <property type="nucleotide sequence ID" value="NZ_RQVQ01000014.1"/>
</dbReference>